<name>A0ABV7MEN0_9PROT</name>
<evidence type="ECO:0000313" key="1">
    <source>
        <dbReference type="EMBL" id="MFC3303928.1"/>
    </source>
</evidence>
<organism evidence="1 2">
    <name type="scientific">Parvularcula lutaonensis</name>
    <dbReference type="NCBI Taxonomy" id="491923"/>
    <lineage>
        <taxon>Bacteria</taxon>
        <taxon>Pseudomonadati</taxon>
        <taxon>Pseudomonadota</taxon>
        <taxon>Alphaproteobacteria</taxon>
        <taxon>Parvularculales</taxon>
        <taxon>Parvularculaceae</taxon>
        <taxon>Parvularcula</taxon>
    </lineage>
</organism>
<gene>
    <name evidence="1" type="ORF">ACFONP_14455</name>
</gene>
<sequence length="206" mass="22279">MAGTLTKIGLIALVAASIAGCRVQTEVCYNRRCSTYDSDNPQIRRQGEPFEAGFLQSMDFPTGTTYRTSSVEAQVNNADFSFVSFDLSNSTFDIGSNSTVTITAWQKSLKHSEQTFDLNEVNDILTIANPAAVDAFVDALPGSITNIVVSGAVDIPNPQAGWQILDVETVYQGQVLERGATSIYVENQFPVGSPCFDEFGNINICP</sequence>
<dbReference type="PROSITE" id="PS51257">
    <property type="entry name" value="PROKAR_LIPOPROTEIN"/>
    <property type="match status" value="1"/>
</dbReference>
<dbReference type="RefSeq" id="WP_189577284.1">
    <property type="nucleotide sequence ID" value="NZ_BMXU01000005.1"/>
</dbReference>
<evidence type="ECO:0000313" key="2">
    <source>
        <dbReference type="Proteomes" id="UP001595607"/>
    </source>
</evidence>
<comment type="caution">
    <text evidence="1">The sequence shown here is derived from an EMBL/GenBank/DDBJ whole genome shotgun (WGS) entry which is preliminary data.</text>
</comment>
<protein>
    <submittedName>
        <fullName evidence="1">Uncharacterized protein</fullName>
    </submittedName>
</protein>
<proteinExistence type="predicted"/>
<reference evidence="2" key="1">
    <citation type="journal article" date="2019" name="Int. J. Syst. Evol. Microbiol.">
        <title>The Global Catalogue of Microorganisms (GCM) 10K type strain sequencing project: providing services to taxonomists for standard genome sequencing and annotation.</title>
        <authorList>
            <consortium name="The Broad Institute Genomics Platform"/>
            <consortium name="The Broad Institute Genome Sequencing Center for Infectious Disease"/>
            <person name="Wu L."/>
            <person name="Ma J."/>
        </authorList>
    </citation>
    <scope>NUCLEOTIDE SEQUENCE [LARGE SCALE GENOMIC DNA]</scope>
    <source>
        <strain evidence="2">KCTC 22245</strain>
    </source>
</reference>
<accession>A0ABV7MEN0</accession>
<dbReference type="EMBL" id="JBHRVA010000003">
    <property type="protein sequence ID" value="MFC3303928.1"/>
    <property type="molecule type" value="Genomic_DNA"/>
</dbReference>
<keyword evidence="2" id="KW-1185">Reference proteome</keyword>
<dbReference type="Proteomes" id="UP001595607">
    <property type="component" value="Unassembled WGS sequence"/>
</dbReference>